<accession>A0A1E3I2X6</accession>
<comment type="caution">
    <text evidence="1">The sequence shown here is derived from an EMBL/GenBank/DDBJ whole genome shotgun (WGS) entry which is preliminary data.</text>
</comment>
<dbReference type="AlphaFoldDB" id="A0A1E3I2X6"/>
<keyword evidence="2" id="KW-1185">Reference proteome</keyword>
<gene>
    <name evidence="1" type="ORF">L202_02500</name>
</gene>
<sequence>MPDDLQPRCIAFGLSPILEALREQEMVVEEISLDSTFGTNAQQMELYALVLDTGEGIPACYMFLEKGTTALDISSSPFQKTYAVRSFLSAAKDVFSLDPKVIHIDKDAAEILACRDVYA</sequence>
<protein>
    <recommendedName>
        <fullName evidence="3">MULE transposase domain-containing protein</fullName>
    </recommendedName>
</protein>
<organism evidence="1 2">
    <name type="scientific">Cryptococcus amylolentus CBS 6039</name>
    <dbReference type="NCBI Taxonomy" id="1295533"/>
    <lineage>
        <taxon>Eukaryota</taxon>
        <taxon>Fungi</taxon>
        <taxon>Dikarya</taxon>
        <taxon>Basidiomycota</taxon>
        <taxon>Agaricomycotina</taxon>
        <taxon>Tremellomycetes</taxon>
        <taxon>Tremellales</taxon>
        <taxon>Cryptococcaceae</taxon>
        <taxon>Cryptococcus</taxon>
    </lineage>
</organism>
<evidence type="ECO:0000313" key="2">
    <source>
        <dbReference type="Proteomes" id="UP000094065"/>
    </source>
</evidence>
<dbReference type="RefSeq" id="XP_018996530.1">
    <property type="nucleotide sequence ID" value="XM_019136127.1"/>
</dbReference>
<name>A0A1E3I2X6_9TREE</name>
<dbReference type="GeneID" id="30153809"/>
<evidence type="ECO:0008006" key="3">
    <source>
        <dbReference type="Google" id="ProtNLM"/>
    </source>
</evidence>
<proteinExistence type="predicted"/>
<dbReference type="EMBL" id="AWGJ01000003">
    <property type="protein sequence ID" value="ODN82211.1"/>
    <property type="molecule type" value="Genomic_DNA"/>
</dbReference>
<dbReference type="OrthoDB" id="2437251at2759"/>
<evidence type="ECO:0000313" key="1">
    <source>
        <dbReference type="EMBL" id="ODN82211.1"/>
    </source>
</evidence>
<reference evidence="1 2" key="1">
    <citation type="submission" date="2016-06" db="EMBL/GenBank/DDBJ databases">
        <title>Evolution of pathogenesis and genome organization in the Tremellales.</title>
        <authorList>
            <person name="Cuomo C."/>
            <person name="Litvintseva A."/>
            <person name="Heitman J."/>
            <person name="Chen Y."/>
            <person name="Sun S."/>
            <person name="Springer D."/>
            <person name="Dromer F."/>
            <person name="Young S."/>
            <person name="Zeng Q."/>
            <person name="Chapman S."/>
            <person name="Gujja S."/>
            <person name="Saif S."/>
            <person name="Birren B."/>
        </authorList>
    </citation>
    <scope>NUCLEOTIDE SEQUENCE [LARGE SCALE GENOMIC DNA]</scope>
    <source>
        <strain evidence="1 2">CBS 6039</strain>
    </source>
</reference>
<dbReference type="Proteomes" id="UP000094065">
    <property type="component" value="Unassembled WGS sequence"/>
</dbReference>